<dbReference type="Proteomes" id="UP000663440">
    <property type="component" value="Chromosome"/>
</dbReference>
<keyword evidence="3" id="KW-1185">Reference proteome</keyword>
<dbReference type="Gene3D" id="3.40.50.2000">
    <property type="entry name" value="Glycogen Phosphorylase B"/>
    <property type="match status" value="2"/>
</dbReference>
<dbReference type="CDD" id="cd03801">
    <property type="entry name" value="GT4_PimA-like"/>
    <property type="match status" value="1"/>
</dbReference>
<evidence type="ECO:0000313" key="2">
    <source>
        <dbReference type="EMBL" id="QSW87458.1"/>
    </source>
</evidence>
<evidence type="ECO:0000256" key="1">
    <source>
        <dbReference type="SAM" id="Phobius"/>
    </source>
</evidence>
<feature type="transmembrane region" description="Helical" evidence="1">
    <location>
        <begin position="6"/>
        <end position="24"/>
    </location>
</feature>
<proteinExistence type="predicted"/>
<accession>A0ABX7QAA1</accession>
<sequence length="392" mass="45463">MKNILIIHHGIGVGGGLIALLGLIDELKLKNNVKVFCVFDSEAVTYIKNTGVDVFLPYSINYKKYYSLFLHSEASYFNVASSIRMVKNLVTFFLNKYYFAQRELERLNFEYDIVYLNSTFISDWSRAAKNLNKKVIIHIREPLAKGLFGFRKNIIKRNVSKYCDWIIAISKDNSKRIGLLEKTTVIYDPIVSKNRADDKEILLQPQFIYFLYLGGSQRIKGFEQFVKSLPYLNENIKIFFLGGNHNYLESRLDKLFAIFDPFYWKVNSLENELIRSQRIINVGMVDDVFSYYNNCRGVISPFSKPHAALPILEAFFKSKPVIVSNIEGMNEIVNHTNGIFFNNKHPKKLADAINYMSIMSDFEYSEMCCNAKKTFQKLMQKNLSVQVIINKF</sequence>
<keyword evidence="1" id="KW-1133">Transmembrane helix</keyword>
<dbReference type="EMBL" id="CP071448">
    <property type="protein sequence ID" value="QSW87458.1"/>
    <property type="molecule type" value="Genomic_DNA"/>
</dbReference>
<protein>
    <submittedName>
        <fullName evidence="2">Glycosyltransferase family 4 protein</fullName>
    </submittedName>
</protein>
<dbReference type="SUPFAM" id="SSF53756">
    <property type="entry name" value="UDP-Glycosyltransferase/glycogen phosphorylase"/>
    <property type="match status" value="1"/>
</dbReference>
<dbReference type="Pfam" id="PF13692">
    <property type="entry name" value="Glyco_trans_1_4"/>
    <property type="match status" value="1"/>
</dbReference>
<name>A0ABX7QAA1_9FLAO</name>
<reference evidence="2 3" key="1">
    <citation type="submission" date="2021-03" db="EMBL/GenBank/DDBJ databases">
        <title>Flavobacterium kribbensis sp. nov, an endophytic bacteria, isolated from soybean.</title>
        <authorList>
            <person name="Lee J."/>
            <person name="Seo J."/>
        </authorList>
    </citation>
    <scope>NUCLEOTIDE SEQUENCE [LARGE SCALE GENOMIC DNA]</scope>
    <source>
        <strain evidence="2 3">BB8</strain>
    </source>
</reference>
<keyword evidence="1" id="KW-0472">Membrane</keyword>
<dbReference type="PANTHER" id="PTHR12526">
    <property type="entry name" value="GLYCOSYLTRANSFERASE"/>
    <property type="match status" value="1"/>
</dbReference>
<organism evidence="2 3">
    <name type="scientific">Flavobacterium endoglycinae</name>
    <dbReference type="NCBI Taxonomy" id="2816357"/>
    <lineage>
        <taxon>Bacteria</taxon>
        <taxon>Pseudomonadati</taxon>
        <taxon>Bacteroidota</taxon>
        <taxon>Flavobacteriia</taxon>
        <taxon>Flavobacteriales</taxon>
        <taxon>Flavobacteriaceae</taxon>
        <taxon>Flavobacterium</taxon>
    </lineage>
</organism>
<dbReference type="RefSeq" id="WP_207294687.1">
    <property type="nucleotide sequence ID" value="NZ_CP071448.1"/>
</dbReference>
<evidence type="ECO:0000313" key="3">
    <source>
        <dbReference type="Proteomes" id="UP000663440"/>
    </source>
</evidence>
<keyword evidence="1" id="KW-0812">Transmembrane</keyword>
<gene>
    <name evidence="2" type="ORF">J0383_14305</name>
</gene>